<dbReference type="EMBL" id="CAJNOK010027174">
    <property type="protein sequence ID" value="CAF1415565.1"/>
    <property type="molecule type" value="Genomic_DNA"/>
</dbReference>
<accession>A0A8S2SAS7</accession>
<dbReference type="EMBL" id="CAJOBA010048927">
    <property type="protein sequence ID" value="CAF4218045.1"/>
    <property type="molecule type" value="Genomic_DNA"/>
</dbReference>
<gene>
    <name evidence="1" type="ORF">OVA965_LOCUS33516</name>
    <name evidence="2" type="ORF">TMI583_LOCUS34407</name>
</gene>
<evidence type="ECO:0000313" key="3">
    <source>
        <dbReference type="Proteomes" id="UP000682733"/>
    </source>
</evidence>
<sequence>MMHLTLFRFANAVKSVKGNVSEVLCGNHGNNDVCDVCGGEGCDDLSRCTNSSSIKCSSSVHGILNNLLIEINDTQQIIEKKQNETNLIYTRYYEAEKDVSLTLTKTINEWKRLIMINDSLNITQLQLNKSHIQIQILEDLLKNTKPSDIQEIIKNIL</sequence>
<organism evidence="2 3">
    <name type="scientific">Didymodactylos carnosus</name>
    <dbReference type="NCBI Taxonomy" id="1234261"/>
    <lineage>
        <taxon>Eukaryota</taxon>
        <taxon>Metazoa</taxon>
        <taxon>Spiralia</taxon>
        <taxon>Gnathifera</taxon>
        <taxon>Rotifera</taxon>
        <taxon>Eurotatoria</taxon>
        <taxon>Bdelloidea</taxon>
        <taxon>Philodinida</taxon>
        <taxon>Philodinidae</taxon>
        <taxon>Didymodactylos</taxon>
    </lineage>
</organism>
<protein>
    <submittedName>
        <fullName evidence="2">Uncharacterized protein</fullName>
    </submittedName>
</protein>
<evidence type="ECO:0000313" key="1">
    <source>
        <dbReference type="EMBL" id="CAF1415565.1"/>
    </source>
</evidence>
<proteinExistence type="predicted"/>
<dbReference type="AlphaFoldDB" id="A0A8S2SAS7"/>
<comment type="caution">
    <text evidence="2">The sequence shown here is derived from an EMBL/GenBank/DDBJ whole genome shotgun (WGS) entry which is preliminary data.</text>
</comment>
<dbReference type="Proteomes" id="UP000682733">
    <property type="component" value="Unassembled WGS sequence"/>
</dbReference>
<name>A0A8S2SAS7_9BILA</name>
<feature type="non-terminal residue" evidence="2">
    <location>
        <position position="1"/>
    </location>
</feature>
<evidence type="ECO:0000313" key="2">
    <source>
        <dbReference type="EMBL" id="CAF4218045.1"/>
    </source>
</evidence>
<reference evidence="2" key="1">
    <citation type="submission" date="2021-02" db="EMBL/GenBank/DDBJ databases">
        <authorList>
            <person name="Nowell W R."/>
        </authorList>
    </citation>
    <scope>NUCLEOTIDE SEQUENCE</scope>
</reference>
<dbReference type="Proteomes" id="UP000677228">
    <property type="component" value="Unassembled WGS sequence"/>
</dbReference>